<proteinExistence type="predicted"/>
<protein>
    <submittedName>
        <fullName evidence="1">Uncharacterized protein</fullName>
    </submittedName>
</protein>
<gene>
    <name evidence="1" type="ORF">NCTC10684_02074</name>
</gene>
<dbReference type="Proteomes" id="UP000254701">
    <property type="component" value="Unassembled WGS sequence"/>
</dbReference>
<sequence>MTGRTKRSTVHFDRPFALRGIEEVQPAGDYDIDQDEELIDGISWIAYRRVATYMHLPARSSNLLTSQVLAIDHAELEAALRRDQEKAA</sequence>
<dbReference type="OrthoDB" id="8378722at2"/>
<dbReference type="RefSeq" id="WP_115731116.1">
    <property type="nucleotide sequence ID" value="NZ_BAAAVY010000019.1"/>
</dbReference>
<dbReference type="AlphaFoldDB" id="A0A380WIN1"/>
<name>A0A380WIN1_AMIAI</name>
<organism evidence="1 2">
    <name type="scientific">Aminobacter aminovorans</name>
    <name type="common">Chelatobacter heintzii</name>
    <dbReference type="NCBI Taxonomy" id="83263"/>
    <lineage>
        <taxon>Bacteria</taxon>
        <taxon>Pseudomonadati</taxon>
        <taxon>Pseudomonadota</taxon>
        <taxon>Alphaproteobacteria</taxon>
        <taxon>Hyphomicrobiales</taxon>
        <taxon>Phyllobacteriaceae</taxon>
        <taxon>Aminobacter</taxon>
    </lineage>
</organism>
<evidence type="ECO:0000313" key="2">
    <source>
        <dbReference type="Proteomes" id="UP000254701"/>
    </source>
</evidence>
<dbReference type="EMBL" id="UFSM01000001">
    <property type="protein sequence ID" value="SUU88843.1"/>
    <property type="molecule type" value="Genomic_DNA"/>
</dbReference>
<evidence type="ECO:0000313" key="1">
    <source>
        <dbReference type="EMBL" id="SUU88843.1"/>
    </source>
</evidence>
<accession>A0A380WIN1</accession>
<reference evidence="1 2" key="1">
    <citation type="submission" date="2018-06" db="EMBL/GenBank/DDBJ databases">
        <authorList>
            <consortium name="Pathogen Informatics"/>
            <person name="Doyle S."/>
        </authorList>
    </citation>
    <scope>NUCLEOTIDE SEQUENCE [LARGE SCALE GENOMIC DNA]</scope>
    <source>
        <strain evidence="1 2">NCTC10684</strain>
    </source>
</reference>